<feature type="non-terminal residue" evidence="1">
    <location>
        <position position="1"/>
    </location>
</feature>
<sequence>LIKYLRNTYLPLRLEFAHFAIKQYYNFGIRVTSCTKGAYSVLKRLLKTCRLDLNSLLDTIEETLARLRYNYITKHHKQLSKKVRRYSYAIVKPL</sequence>
<dbReference type="Proteomes" id="UP001304895">
    <property type="component" value="Unassembled WGS sequence"/>
</dbReference>
<dbReference type="AlphaFoldDB" id="A0AAN6ZFK5"/>
<evidence type="ECO:0000313" key="2">
    <source>
        <dbReference type="Proteomes" id="UP001304895"/>
    </source>
</evidence>
<gene>
    <name evidence="1" type="ORF">BT67DRAFT_376359</name>
</gene>
<organism evidence="1 2">
    <name type="scientific">Trichocladium antarcticum</name>
    <dbReference type="NCBI Taxonomy" id="1450529"/>
    <lineage>
        <taxon>Eukaryota</taxon>
        <taxon>Fungi</taxon>
        <taxon>Dikarya</taxon>
        <taxon>Ascomycota</taxon>
        <taxon>Pezizomycotina</taxon>
        <taxon>Sordariomycetes</taxon>
        <taxon>Sordariomycetidae</taxon>
        <taxon>Sordariales</taxon>
        <taxon>Chaetomiaceae</taxon>
        <taxon>Trichocladium</taxon>
    </lineage>
</organism>
<keyword evidence="2" id="KW-1185">Reference proteome</keyword>
<protein>
    <submittedName>
        <fullName evidence="1">Uncharacterized protein</fullName>
    </submittedName>
</protein>
<comment type="caution">
    <text evidence="1">The sequence shown here is derived from an EMBL/GenBank/DDBJ whole genome shotgun (WGS) entry which is preliminary data.</text>
</comment>
<name>A0AAN6ZFK5_9PEZI</name>
<proteinExistence type="predicted"/>
<accession>A0AAN6ZFK5</accession>
<reference evidence="1" key="1">
    <citation type="journal article" date="2023" name="Mol. Phylogenet. Evol.">
        <title>Genome-scale phylogeny and comparative genomics of the fungal order Sordariales.</title>
        <authorList>
            <person name="Hensen N."/>
            <person name="Bonometti L."/>
            <person name="Westerberg I."/>
            <person name="Brannstrom I.O."/>
            <person name="Guillou S."/>
            <person name="Cros-Aarteil S."/>
            <person name="Calhoun S."/>
            <person name="Haridas S."/>
            <person name="Kuo A."/>
            <person name="Mondo S."/>
            <person name="Pangilinan J."/>
            <person name="Riley R."/>
            <person name="LaButti K."/>
            <person name="Andreopoulos B."/>
            <person name="Lipzen A."/>
            <person name="Chen C."/>
            <person name="Yan M."/>
            <person name="Daum C."/>
            <person name="Ng V."/>
            <person name="Clum A."/>
            <person name="Steindorff A."/>
            <person name="Ohm R.A."/>
            <person name="Martin F."/>
            <person name="Silar P."/>
            <person name="Natvig D.O."/>
            <person name="Lalanne C."/>
            <person name="Gautier V."/>
            <person name="Ament-Velasquez S.L."/>
            <person name="Kruys A."/>
            <person name="Hutchinson M.I."/>
            <person name="Powell A.J."/>
            <person name="Barry K."/>
            <person name="Miller A.N."/>
            <person name="Grigoriev I.V."/>
            <person name="Debuchy R."/>
            <person name="Gladieux P."/>
            <person name="Hiltunen Thoren M."/>
            <person name="Johannesson H."/>
        </authorList>
    </citation>
    <scope>NUCLEOTIDE SEQUENCE</scope>
    <source>
        <strain evidence="1">CBS 123565</strain>
    </source>
</reference>
<dbReference type="EMBL" id="MU853405">
    <property type="protein sequence ID" value="KAK4135654.1"/>
    <property type="molecule type" value="Genomic_DNA"/>
</dbReference>
<reference evidence="1" key="2">
    <citation type="submission" date="2023-05" db="EMBL/GenBank/DDBJ databases">
        <authorList>
            <consortium name="Lawrence Berkeley National Laboratory"/>
            <person name="Steindorff A."/>
            <person name="Hensen N."/>
            <person name="Bonometti L."/>
            <person name="Westerberg I."/>
            <person name="Brannstrom I.O."/>
            <person name="Guillou S."/>
            <person name="Cros-Aarteil S."/>
            <person name="Calhoun S."/>
            <person name="Haridas S."/>
            <person name="Kuo A."/>
            <person name="Mondo S."/>
            <person name="Pangilinan J."/>
            <person name="Riley R."/>
            <person name="Labutti K."/>
            <person name="Andreopoulos B."/>
            <person name="Lipzen A."/>
            <person name="Chen C."/>
            <person name="Yanf M."/>
            <person name="Daum C."/>
            <person name="Ng V."/>
            <person name="Clum A."/>
            <person name="Ohm R."/>
            <person name="Martin F."/>
            <person name="Silar P."/>
            <person name="Natvig D."/>
            <person name="Lalanne C."/>
            <person name="Gautier V."/>
            <person name="Ament-Velasquez S.L."/>
            <person name="Kruys A."/>
            <person name="Hutchinson M.I."/>
            <person name="Powell A.J."/>
            <person name="Barry K."/>
            <person name="Miller A.N."/>
            <person name="Grigoriev I.V."/>
            <person name="Debuchy R."/>
            <person name="Gladieux P."/>
            <person name="Thoren M.H."/>
            <person name="Johannesson H."/>
        </authorList>
    </citation>
    <scope>NUCLEOTIDE SEQUENCE</scope>
    <source>
        <strain evidence="1">CBS 123565</strain>
    </source>
</reference>
<evidence type="ECO:0000313" key="1">
    <source>
        <dbReference type="EMBL" id="KAK4135654.1"/>
    </source>
</evidence>